<comment type="caution">
    <text evidence="6">The sequence shown here is derived from an EMBL/GenBank/DDBJ whole genome shotgun (WGS) entry which is preliminary data.</text>
</comment>
<keyword evidence="3" id="KW-0472">Membrane</keyword>
<evidence type="ECO:0000256" key="2">
    <source>
        <dbReference type="SAM" id="MobiDB-lite"/>
    </source>
</evidence>
<keyword evidence="4" id="KW-0732">Signal</keyword>
<dbReference type="InterPro" id="IPR007110">
    <property type="entry name" value="Ig-like_dom"/>
</dbReference>
<feature type="domain" description="Ig-like" evidence="5">
    <location>
        <begin position="96"/>
        <end position="184"/>
    </location>
</feature>
<protein>
    <recommendedName>
        <fullName evidence="5">Ig-like domain-containing protein</fullName>
    </recommendedName>
</protein>
<feature type="compositionally biased region" description="Polar residues" evidence="2">
    <location>
        <begin position="451"/>
        <end position="470"/>
    </location>
</feature>
<reference evidence="6" key="1">
    <citation type="submission" date="2021-11" db="EMBL/GenBank/DDBJ databases">
        <authorList>
            <person name="Schell T."/>
        </authorList>
    </citation>
    <scope>NUCLEOTIDE SEQUENCE</scope>
    <source>
        <strain evidence="6">M5</strain>
    </source>
</reference>
<keyword evidence="1" id="KW-1015">Disulfide bond</keyword>
<feature type="compositionally biased region" description="Low complexity" evidence="2">
    <location>
        <begin position="535"/>
        <end position="549"/>
    </location>
</feature>
<dbReference type="Gene3D" id="2.60.40.10">
    <property type="entry name" value="Immunoglobulins"/>
    <property type="match status" value="2"/>
</dbReference>
<sequence>MTRLSFIGLFLLIGVAICQVTIEPQNIVVRPDQVTRLMCKTRTPIKSCLWEINGDLYNLAEGGPYEPLGVLEDGECGIQARITEAENGVWAWGSLPQISLRPRDDPITVIAGESAQIDCMVADARPAPAIIWMLGDRELDFTNTQTVMEPRPTSVVDGRVSITSKLNYAFQAVDHGKLLRCVTSGPWLSMEDPHESFAQLNVIFPPQPKDEMTLYGFVLGQPGDITVNFTANPRPSSVAWKLDGETELAVEPFTGRSSDPRVEVSELRSTNATSFEARLRIKSVSESDARRIFRLVVESSMMNGEAVSQEYMVRLSTSPAPLQCNANQIENCSNQANNQRTVDSRSDLAGGVSGGGIAAIVIVLVAILVVTAVVLYARNTGRWCFAGGRRTVGEGESQARIDEENPGEIVKEKEGKEGPLKGSNENLNLQLAGPDGAENGNGQLPPVSSPIKESQQQTNGGSHSIGVSTKESADEEAGEVGPNEDDEDTNNGVDNQGGVGEVKVETNQRQSLTRRLSNLYGSLLSKAAPKKSDRSAASSGASIGIGNAAADVDAKDGTIVYAELDLKSPPAESGAISDSAAVRMIKDETTEYAEILPVKGNNSAAVTPTE</sequence>
<feature type="compositionally biased region" description="Basic and acidic residues" evidence="2">
    <location>
        <begin position="392"/>
        <end position="419"/>
    </location>
</feature>
<evidence type="ECO:0000256" key="1">
    <source>
        <dbReference type="ARBA" id="ARBA00023157"/>
    </source>
</evidence>
<dbReference type="AlphaFoldDB" id="A0A8J2S172"/>
<organism evidence="6 7">
    <name type="scientific">Daphnia galeata</name>
    <dbReference type="NCBI Taxonomy" id="27404"/>
    <lineage>
        <taxon>Eukaryota</taxon>
        <taxon>Metazoa</taxon>
        <taxon>Ecdysozoa</taxon>
        <taxon>Arthropoda</taxon>
        <taxon>Crustacea</taxon>
        <taxon>Branchiopoda</taxon>
        <taxon>Diplostraca</taxon>
        <taxon>Cladocera</taxon>
        <taxon>Anomopoda</taxon>
        <taxon>Daphniidae</taxon>
        <taxon>Daphnia</taxon>
    </lineage>
</organism>
<gene>
    <name evidence="6" type="ORF">DGAL_LOCUS16574</name>
</gene>
<dbReference type="PROSITE" id="PS50835">
    <property type="entry name" value="IG_LIKE"/>
    <property type="match status" value="1"/>
</dbReference>
<dbReference type="InterPro" id="IPR013783">
    <property type="entry name" value="Ig-like_fold"/>
</dbReference>
<feature type="region of interest" description="Disordered" evidence="2">
    <location>
        <begin position="392"/>
        <end position="510"/>
    </location>
</feature>
<feature type="region of interest" description="Disordered" evidence="2">
    <location>
        <begin position="526"/>
        <end position="549"/>
    </location>
</feature>
<dbReference type="InterPro" id="IPR013162">
    <property type="entry name" value="CD80_C2-set"/>
</dbReference>
<feature type="compositionally biased region" description="Acidic residues" evidence="2">
    <location>
        <begin position="473"/>
        <end position="489"/>
    </location>
</feature>
<feature type="chain" id="PRO_5035295424" description="Ig-like domain-containing protein" evidence="4">
    <location>
        <begin position="19"/>
        <end position="610"/>
    </location>
</feature>
<keyword evidence="3" id="KW-1133">Transmembrane helix</keyword>
<dbReference type="PANTHER" id="PTHR23278">
    <property type="entry name" value="SIDESTEP PROTEIN"/>
    <property type="match status" value="1"/>
</dbReference>
<keyword evidence="7" id="KW-1185">Reference proteome</keyword>
<dbReference type="PANTHER" id="PTHR23278:SF19">
    <property type="entry name" value="OBSCURIN"/>
    <property type="match status" value="1"/>
</dbReference>
<dbReference type="InterPro" id="IPR036179">
    <property type="entry name" value="Ig-like_dom_sf"/>
</dbReference>
<evidence type="ECO:0000259" key="5">
    <source>
        <dbReference type="PROSITE" id="PS50835"/>
    </source>
</evidence>
<dbReference type="EMBL" id="CAKKLH010000331">
    <property type="protein sequence ID" value="CAH0112790.1"/>
    <property type="molecule type" value="Genomic_DNA"/>
</dbReference>
<accession>A0A8J2S172</accession>
<feature type="signal peptide" evidence="4">
    <location>
        <begin position="1"/>
        <end position="18"/>
    </location>
</feature>
<proteinExistence type="predicted"/>
<dbReference type="Pfam" id="PF08205">
    <property type="entry name" value="C2-set_2"/>
    <property type="match status" value="1"/>
</dbReference>
<dbReference type="OrthoDB" id="6345017at2759"/>
<dbReference type="Proteomes" id="UP000789390">
    <property type="component" value="Unassembled WGS sequence"/>
</dbReference>
<name>A0A8J2S172_9CRUS</name>
<dbReference type="SUPFAM" id="SSF48726">
    <property type="entry name" value="Immunoglobulin"/>
    <property type="match status" value="1"/>
</dbReference>
<evidence type="ECO:0000256" key="4">
    <source>
        <dbReference type="SAM" id="SignalP"/>
    </source>
</evidence>
<evidence type="ECO:0000256" key="3">
    <source>
        <dbReference type="SAM" id="Phobius"/>
    </source>
</evidence>
<evidence type="ECO:0000313" key="7">
    <source>
        <dbReference type="Proteomes" id="UP000789390"/>
    </source>
</evidence>
<evidence type="ECO:0000313" key="6">
    <source>
        <dbReference type="EMBL" id="CAH0112790.1"/>
    </source>
</evidence>
<keyword evidence="3" id="KW-0812">Transmembrane</keyword>
<feature type="transmembrane region" description="Helical" evidence="3">
    <location>
        <begin position="348"/>
        <end position="377"/>
    </location>
</feature>